<sequence length="156" mass="17404">MNERDHDKLKGNQHVTGDSGPELKQALDQTDESVGRADGRKATNAERADTLPGEDEESFELSSMIKQELDKMERWTDPNTPNTIWFERLVVAGKREARRKLIRDLILFWLAGLGVLAVYGAISFGRPAVFIAIQLLAIAAVPFVVAVMRRKAGDRT</sequence>
<feature type="compositionally biased region" description="Basic and acidic residues" evidence="1">
    <location>
        <begin position="1"/>
        <end position="10"/>
    </location>
</feature>
<keyword evidence="2" id="KW-0812">Transmembrane</keyword>
<comment type="caution">
    <text evidence="3">The sequence shown here is derived from an EMBL/GenBank/DDBJ whole genome shotgun (WGS) entry which is preliminary data.</text>
</comment>
<evidence type="ECO:0000256" key="2">
    <source>
        <dbReference type="SAM" id="Phobius"/>
    </source>
</evidence>
<keyword evidence="2" id="KW-0472">Membrane</keyword>
<feature type="transmembrane region" description="Helical" evidence="2">
    <location>
        <begin position="128"/>
        <end position="148"/>
    </location>
</feature>
<dbReference type="Pfam" id="PF17280">
    <property type="entry name" value="DUF5345"/>
    <property type="match status" value="1"/>
</dbReference>
<organism evidence="3 4">
    <name type="scientific">Paenibacillus oceani</name>
    <dbReference type="NCBI Taxonomy" id="2772510"/>
    <lineage>
        <taxon>Bacteria</taxon>
        <taxon>Bacillati</taxon>
        <taxon>Bacillota</taxon>
        <taxon>Bacilli</taxon>
        <taxon>Bacillales</taxon>
        <taxon>Paenibacillaceae</taxon>
        <taxon>Paenibacillus</taxon>
    </lineage>
</organism>
<accession>A0A927CEI6</accession>
<dbReference type="AlphaFoldDB" id="A0A927CEI6"/>
<name>A0A927CEI6_9BACL</name>
<evidence type="ECO:0000256" key="1">
    <source>
        <dbReference type="SAM" id="MobiDB-lite"/>
    </source>
</evidence>
<dbReference type="RefSeq" id="WP_190929961.1">
    <property type="nucleotide sequence ID" value="NZ_JACXJA010000028.1"/>
</dbReference>
<keyword evidence="4" id="KW-1185">Reference proteome</keyword>
<feature type="region of interest" description="Disordered" evidence="1">
    <location>
        <begin position="1"/>
        <end position="58"/>
    </location>
</feature>
<evidence type="ECO:0000313" key="4">
    <source>
        <dbReference type="Proteomes" id="UP000639396"/>
    </source>
</evidence>
<protein>
    <submittedName>
        <fullName evidence="3">DUF5345 family protein</fullName>
    </submittedName>
</protein>
<dbReference type="EMBL" id="JACXJA010000028">
    <property type="protein sequence ID" value="MBD2864340.1"/>
    <property type="molecule type" value="Genomic_DNA"/>
</dbReference>
<evidence type="ECO:0000313" key="3">
    <source>
        <dbReference type="EMBL" id="MBD2864340.1"/>
    </source>
</evidence>
<feature type="compositionally biased region" description="Basic and acidic residues" evidence="1">
    <location>
        <begin position="33"/>
        <end position="49"/>
    </location>
</feature>
<dbReference type="Proteomes" id="UP000639396">
    <property type="component" value="Unassembled WGS sequence"/>
</dbReference>
<dbReference type="InterPro" id="IPR035238">
    <property type="entry name" value="DUF5345"/>
</dbReference>
<reference evidence="3" key="1">
    <citation type="submission" date="2020-09" db="EMBL/GenBank/DDBJ databases">
        <title>A novel bacterium of genus Paenibacillus, isolated from South China Sea.</title>
        <authorList>
            <person name="Huang H."/>
            <person name="Mo K."/>
            <person name="Hu Y."/>
        </authorList>
    </citation>
    <scope>NUCLEOTIDE SEQUENCE</scope>
    <source>
        <strain evidence="3">IB182363</strain>
    </source>
</reference>
<feature type="transmembrane region" description="Helical" evidence="2">
    <location>
        <begin position="105"/>
        <end position="122"/>
    </location>
</feature>
<proteinExistence type="predicted"/>
<gene>
    <name evidence="3" type="ORF">IDH45_20350</name>
</gene>
<keyword evidence="2" id="KW-1133">Transmembrane helix</keyword>